<evidence type="ECO:0000256" key="4">
    <source>
        <dbReference type="ARBA" id="ARBA00022692"/>
    </source>
</evidence>
<protein>
    <submittedName>
        <fullName evidence="9">MFS transporter</fullName>
    </submittedName>
</protein>
<evidence type="ECO:0000313" key="9">
    <source>
        <dbReference type="EMBL" id="KAA9007567.1"/>
    </source>
</evidence>
<keyword evidence="6 7" id="KW-0472">Membrane</keyword>
<evidence type="ECO:0000256" key="1">
    <source>
        <dbReference type="ARBA" id="ARBA00004651"/>
    </source>
</evidence>
<feature type="transmembrane region" description="Helical" evidence="7">
    <location>
        <begin position="385"/>
        <end position="404"/>
    </location>
</feature>
<dbReference type="InterPro" id="IPR050171">
    <property type="entry name" value="MFS_Transporters"/>
</dbReference>
<dbReference type="PROSITE" id="PS50850">
    <property type="entry name" value="MFS"/>
    <property type="match status" value="1"/>
</dbReference>
<dbReference type="GO" id="GO:0022857">
    <property type="term" value="F:transmembrane transporter activity"/>
    <property type="evidence" value="ECO:0007669"/>
    <property type="project" value="InterPro"/>
</dbReference>
<dbReference type="RefSeq" id="WP_150456857.1">
    <property type="nucleotide sequence ID" value="NZ_VYKK01000004.1"/>
</dbReference>
<evidence type="ECO:0000256" key="2">
    <source>
        <dbReference type="ARBA" id="ARBA00022448"/>
    </source>
</evidence>
<accession>A0A5J5GHK3</accession>
<keyword evidence="2" id="KW-0813">Transport</keyword>
<feature type="transmembrane region" description="Helical" evidence="7">
    <location>
        <begin position="291"/>
        <end position="310"/>
    </location>
</feature>
<reference evidence="9 10" key="1">
    <citation type="submission" date="2019-09" db="EMBL/GenBank/DDBJ databases">
        <title>Bacillus ochoae sp. nov., Paenibacillus whitsoniae sp. nov., Paenibacillus spiritus sp. nov. Isolated from the Mars Exploration Rover during spacecraft assembly.</title>
        <authorList>
            <person name="Seuylemezian A."/>
            <person name="Vaishampayan P."/>
        </authorList>
    </citation>
    <scope>NUCLEOTIDE SEQUENCE [LARGE SCALE GENOMIC DNA]</scope>
    <source>
        <strain evidence="9 10">MER_111</strain>
    </source>
</reference>
<sequence>MKWLKTYHGLSKEVYYLCLARTINSMGDFVFSLITLFLTIQLGLSALAAGTFVSMAALTSGPGVLLGGYLSDRIGKKKVIVLGQLAAGLIVAGCALVPGSYLVAYLLIAVMFFLSITRPAYNALVIQLSAEEKERKTIFSLMYLGVNLGIALGPLLAGLFIRHHMDYVFGGIGVIFLVSTAIIQYKVNISTKSNAGTAHRQAPGAGVQASEPAAGWYWVLRLRPLVAWFVVISFLNYFIYMQASFSIPLQMNTSFGDRGATYFGYVMTVNAITVILATTVLLNVTRWMNPLVAIAVGAVLYGAGFGGLSLLSAHPYLGLVAASTVIWTLGEILIQTNINLFTASRVPDTHQGRMNGILLFVGCLGYTLCPPLTGVLLKQISLGRLWLLILALSLLYSLLMLVLLHKDRKRAGQGMNGKPPFSEESSAPV</sequence>
<feature type="transmembrane region" description="Helical" evidence="7">
    <location>
        <begin position="29"/>
        <end position="58"/>
    </location>
</feature>
<comment type="caution">
    <text evidence="9">The sequence shown here is derived from an EMBL/GenBank/DDBJ whole genome shotgun (WGS) entry which is preliminary data.</text>
</comment>
<proteinExistence type="predicted"/>
<keyword evidence="3" id="KW-1003">Cell membrane</keyword>
<feature type="transmembrane region" description="Helical" evidence="7">
    <location>
        <begin position="355"/>
        <end position="373"/>
    </location>
</feature>
<gene>
    <name evidence="9" type="ORF">F4V43_03505</name>
</gene>
<dbReference type="InterPro" id="IPR020846">
    <property type="entry name" value="MFS_dom"/>
</dbReference>
<dbReference type="Proteomes" id="UP000367750">
    <property type="component" value="Unassembled WGS sequence"/>
</dbReference>
<evidence type="ECO:0000256" key="5">
    <source>
        <dbReference type="ARBA" id="ARBA00022989"/>
    </source>
</evidence>
<organism evidence="9 10">
    <name type="scientific">Paenibacillus spiritus</name>
    <dbReference type="NCBI Taxonomy" id="2496557"/>
    <lineage>
        <taxon>Bacteria</taxon>
        <taxon>Bacillati</taxon>
        <taxon>Bacillota</taxon>
        <taxon>Bacilli</taxon>
        <taxon>Bacillales</taxon>
        <taxon>Paenibacillaceae</taxon>
        <taxon>Paenibacillus</taxon>
    </lineage>
</organism>
<dbReference type="InterPro" id="IPR011701">
    <property type="entry name" value="MFS"/>
</dbReference>
<feature type="transmembrane region" description="Helical" evidence="7">
    <location>
        <begin position="167"/>
        <end position="185"/>
    </location>
</feature>
<feature type="transmembrane region" description="Helical" evidence="7">
    <location>
        <begin position="316"/>
        <end position="334"/>
    </location>
</feature>
<feature type="transmembrane region" description="Helical" evidence="7">
    <location>
        <begin position="104"/>
        <end position="126"/>
    </location>
</feature>
<feature type="transmembrane region" description="Helical" evidence="7">
    <location>
        <begin position="263"/>
        <end position="284"/>
    </location>
</feature>
<feature type="domain" description="Major facilitator superfamily (MFS) profile" evidence="8">
    <location>
        <begin position="13"/>
        <end position="408"/>
    </location>
</feature>
<keyword evidence="5 7" id="KW-1133">Transmembrane helix</keyword>
<dbReference type="EMBL" id="VYKK01000004">
    <property type="protein sequence ID" value="KAA9007567.1"/>
    <property type="molecule type" value="Genomic_DNA"/>
</dbReference>
<dbReference type="Gene3D" id="1.20.1250.20">
    <property type="entry name" value="MFS general substrate transporter like domains"/>
    <property type="match status" value="1"/>
</dbReference>
<name>A0A5J5GHK3_9BACL</name>
<feature type="transmembrane region" description="Helical" evidence="7">
    <location>
        <begin position="138"/>
        <end position="161"/>
    </location>
</feature>
<dbReference type="Pfam" id="PF07690">
    <property type="entry name" value="MFS_1"/>
    <property type="match status" value="1"/>
</dbReference>
<dbReference type="AlphaFoldDB" id="A0A5J5GHK3"/>
<evidence type="ECO:0000256" key="7">
    <source>
        <dbReference type="SAM" id="Phobius"/>
    </source>
</evidence>
<feature type="transmembrane region" description="Helical" evidence="7">
    <location>
        <begin position="225"/>
        <end position="243"/>
    </location>
</feature>
<dbReference type="OrthoDB" id="9793283at2"/>
<dbReference type="GO" id="GO:0005886">
    <property type="term" value="C:plasma membrane"/>
    <property type="evidence" value="ECO:0007669"/>
    <property type="project" value="UniProtKB-SubCell"/>
</dbReference>
<evidence type="ECO:0000256" key="3">
    <source>
        <dbReference type="ARBA" id="ARBA00022475"/>
    </source>
</evidence>
<evidence type="ECO:0000313" key="10">
    <source>
        <dbReference type="Proteomes" id="UP000367750"/>
    </source>
</evidence>
<comment type="subcellular location">
    <subcellularLocation>
        <location evidence="1">Cell membrane</location>
        <topology evidence="1">Multi-pass membrane protein</topology>
    </subcellularLocation>
</comment>
<keyword evidence="10" id="KW-1185">Reference proteome</keyword>
<keyword evidence="4 7" id="KW-0812">Transmembrane</keyword>
<evidence type="ECO:0000259" key="8">
    <source>
        <dbReference type="PROSITE" id="PS50850"/>
    </source>
</evidence>
<dbReference type="SUPFAM" id="SSF103473">
    <property type="entry name" value="MFS general substrate transporter"/>
    <property type="match status" value="1"/>
</dbReference>
<feature type="transmembrane region" description="Helical" evidence="7">
    <location>
        <begin position="79"/>
        <end position="98"/>
    </location>
</feature>
<dbReference type="PANTHER" id="PTHR23517">
    <property type="entry name" value="RESISTANCE PROTEIN MDTM, PUTATIVE-RELATED-RELATED"/>
    <property type="match status" value="1"/>
</dbReference>
<dbReference type="PANTHER" id="PTHR23517:SF2">
    <property type="entry name" value="MULTIDRUG RESISTANCE PROTEIN MDTH"/>
    <property type="match status" value="1"/>
</dbReference>
<evidence type="ECO:0000256" key="6">
    <source>
        <dbReference type="ARBA" id="ARBA00023136"/>
    </source>
</evidence>
<dbReference type="InterPro" id="IPR036259">
    <property type="entry name" value="MFS_trans_sf"/>
</dbReference>